<evidence type="ECO:0000256" key="2">
    <source>
        <dbReference type="ARBA" id="ARBA00022737"/>
    </source>
</evidence>
<dbReference type="PROSITE" id="PS51473">
    <property type="entry name" value="GNK2"/>
    <property type="match status" value="2"/>
</dbReference>
<dbReference type="InterPro" id="IPR002902">
    <property type="entry name" value="GNK2"/>
</dbReference>
<dbReference type="CDD" id="cd23509">
    <property type="entry name" value="Gnk2-like"/>
    <property type="match status" value="2"/>
</dbReference>
<name>A0AAD2AGZ4_9LAMI</name>
<dbReference type="FunFam" id="3.30.430.20:FF:000002">
    <property type="entry name" value="Cysteine-rich receptor-like protein kinase 10"/>
    <property type="match status" value="1"/>
</dbReference>
<feature type="transmembrane region" description="Helical" evidence="4">
    <location>
        <begin position="212"/>
        <end position="234"/>
    </location>
</feature>
<evidence type="ECO:0000256" key="3">
    <source>
        <dbReference type="SAM" id="MobiDB-lite"/>
    </source>
</evidence>
<dbReference type="PANTHER" id="PTHR32099:SF51">
    <property type="entry name" value="CYSTEINE-RICH RECEPTOR-LIKE PROTEIN KINASE 25 ISOFORM X1"/>
    <property type="match status" value="1"/>
</dbReference>
<evidence type="ECO:0000259" key="5">
    <source>
        <dbReference type="PROSITE" id="PS51473"/>
    </source>
</evidence>
<keyword evidence="7" id="KW-1185">Reference proteome</keyword>
<keyword evidence="1" id="KW-0732">Signal</keyword>
<dbReference type="PANTHER" id="PTHR32099">
    <property type="entry name" value="CYSTEINE-RICH REPEAT SECRETORY PROTEIN"/>
    <property type="match status" value="1"/>
</dbReference>
<keyword evidence="4" id="KW-0472">Membrane</keyword>
<keyword evidence="4" id="KW-1133">Transmembrane helix</keyword>
<feature type="domain" description="Gnk2-homologous" evidence="5">
    <location>
        <begin position="1"/>
        <end position="62"/>
    </location>
</feature>
<keyword evidence="2" id="KW-0677">Repeat</keyword>
<evidence type="ECO:0000256" key="1">
    <source>
        <dbReference type="ARBA" id="ARBA00022729"/>
    </source>
</evidence>
<feature type="compositionally biased region" description="Pro residues" evidence="3">
    <location>
        <begin position="180"/>
        <end position="200"/>
    </location>
</feature>
<dbReference type="Proteomes" id="UP000834106">
    <property type="component" value="Chromosome 23"/>
</dbReference>
<dbReference type="InterPro" id="IPR038408">
    <property type="entry name" value="GNK2_sf"/>
</dbReference>
<evidence type="ECO:0000313" key="6">
    <source>
        <dbReference type="EMBL" id="CAI9787898.1"/>
    </source>
</evidence>
<organism evidence="6 7">
    <name type="scientific">Fraxinus pennsylvanica</name>
    <dbReference type="NCBI Taxonomy" id="56036"/>
    <lineage>
        <taxon>Eukaryota</taxon>
        <taxon>Viridiplantae</taxon>
        <taxon>Streptophyta</taxon>
        <taxon>Embryophyta</taxon>
        <taxon>Tracheophyta</taxon>
        <taxon>Spermatophyta</taxon>
        <taxon>Magnoliopsida</taxon>
        <taxon>eudicotyledons</taxon>
        <taxon>Gunneridae</taxon>
        <taxon>Pentapetalae</taxon>
        <taxon>asterids</taxon>
        <taxon>lamiids</taxon>
        <taxon>Lamiales</taxon>
        <taxon>Oleaceae</taxon>
        <taxon>Oleeae</taxon>
        <taxon>Fraxinus</taxon>
    </lineage>
</organism>
<keyword evidence="4" id="KW-0812">Transmembrane</keyword>
<dbReference type="Gene3D" id="3.30.430.20">
    <property type="entry name" value="Gnk2 domain, C-X8-C-X2-C motif"/>
    <property type="match status" value="2"/>
</dbReference>
<gene>
    <name evidence="6" type="ORF">FPE_LOCUS35328</name>
</gene>
<proteinExistence type="predicted"/>
<evidence type="ECO:0000313" key="7">
    <source>
        <dbReference type="Proteomes" id="UP000834106"/>
    </source>
</evidence>
<evidence type="ECO:0000256" key="4">
    <source>
        <dbReference type="SAM" id="Phobius"/>
    </source>
</evidence>
<feature type="region of interest" description="Disordered" evidence="3">
    <location>
        <begin position="178"/>
        <end position="205"/>
    </location>
</feature>
<protein>
    <recommendedName>
        <fullName evidence="5">Gnk2-homologous domain-containing protein</fullName>
    </recommendedName>
</protein>
<sequence>MGENADRVNVIALCRGDVQLDTCHSCINNATRLILQLCPYQKQAIHWAPGDSCMLRYSNESIFGKPETVPRFYGWRIDNVTSRNEFNQDLGTLLNNLRSKAADGGSLKKFAAANTTGPDLLTIYGLVQCTPDLASDDCSNCLNQVIEVLSQCCSGKQGFSILTPSCILRYETYSFYNDIPQPPPPPPPQPVSAPTPPILAPPGKDDNTSRTIIINTVVPIVAGLILALFIGIVIRMRRKSKPQEKYESKFNFI</sequence>
<dbReference type="Pfam" id="PF01657">
    <property type="entry name" value="Stress-antifung"/>
    <property type="match status" value="2"/>
</dbReference>
<reference evidence="6" key="1">
    <citation type="submission" date="2023-05" db="EMBL/GenBank/DDBJ databases">
        <authorList>
            <person name="Huff M."/>
        </authorList>
    </citation>
    <scope>NUCLEOTIDE SEQUENCE</scope>
</reference>
<accession>A0AAD2AGZ4</accession>
<feature type="domain" description="Gnk2-homologous" evidence="5">
    <location>
        <begin position="68"/>
        <end position="175"/>
    </location>
</feature>
<dbReference type="AlphaFoldDB" id="A0AAD2AGZ4"/>
<dbReference type="EMBL" id="OU503058">
    <property type="protein sequence ID" value="CAI9787898.1"/>
    <property type="molecule type" value="Genomic_DNA"/>
</dbReference>